<keyword evidence="2" id="KW-1185">Reference proteome</keyword>
<sequence length="209" mass="24113">MVDLPNMRWCSEVGYHDFIELFKTKIVQAEVNNPKEIESIFNESIEQAIVDSLLLHIEDINSSVVSFSWISATSDDVFCRLGLMSKKHYDNNLMLINNDEFNILYPGEYIDNLELVRQFEEAFNLQLKIAPDDPDILSILLNRILSMFNYISNQAKTVSRTCHVGKLLLSHQGVYKYRSIVDIDSLEHQSNSISLEQISHIPFNFNGHE</sequence>
<dbReference type="Proteomes" id="UP000295418">
    <property type="component" value="Unassembled WGS sequence"/>
</dbReference>
<dbReference type="OrthoDB" id="2970411at2"/>
<dbReference type="RefSeq" id="WP_132417024.1">
    <property type="nucleotide sequence ID" value="NZ_SKFG01000003.1"/>
</dbReference>
<reference evidence="1 2" key="1">
    <citation type="submission" date="2019-03" db="EMBL/GenBank/DDBJ databases">
        <authorList>
            <person name="Kim M.K.M."/>
        </authorList>
    </citation>
    <scope>NUCLEOTIDE SEQUENCE [LARGE SCALE GENOMIC DNA]</scope>
    <source>
        <strain evidence="1 2">18JY21-1</strain>
    </source>
</reference>
<dbReference type="EMBL" id="SKFG01000003">
    <property type="protein sequence ID" value="TCZ79366.1"/>
    <property type="molecule type" value="Genomic_DNA"/>
</dbReference>
<gene>
    <name evidence="1" type="ORF">E0485_05760</name>
</gene>
<evidence type="ECO:0000313" key="1">
    <source>
        <dbReference type="EMBL" id="TCZ79366.1"/>
    </source>
</evidence>
<proteinExistence type="predicted"/>
<comment type="caution">
    <text evidence="1">The sequence shown here is derived from an EMBL/GenBank/DDBJ whole genome shotgun (WGS) entry which is preliminary data.</text>
</comment>
<name>A0A4R4EGZ2_9BACL</name>
<evidence type="ECO:0000313" key="2">
    <source>
        <dbReference type="Proteomes" id="UP000295418"/>
    </source>
</evidence>
<accession>A0A4R4EGZ2</accession>
<protein>
    <submittedName>
        <fullName evidence="1">Uncharacterized protein</fullName>
    </submittedName>
</protein>
<dbReference type="AlphaFoldDB" id="A0A4R4EGZ2"/>
<organism evidence="1 2">
    <name type="scientific">Paenibacillus albiflavus</name>
    <dbReference type="NCBI Taxonomy" id="2545760"/>
    <lineage>
        <taxon>Bacteria</taxon>
        <taxon>Bacillati</taxon>
        <taxon>Bacillota</taxon>
        <taxon>Bacilli</taxon>
        <taxon>Bacillales</taxon>
        <taxon>Paenibacillaceae</taxon>
        <taxon>Paenibacillus</taxon>
    </lineage>
</organism>